<dbReference type="SUPFAM" id="SSF51695">
    <property type="entry name" value="PLC-like phosphodiesterases"/>
    <property type="match status" value="1"/>
</dbReference>
<reference evidence="8" key="2">
    <citation type="submission" date="2025-04" db="UniProtKB">
        <authorList>
            <consortium name="RefSeq"/>
        </authorList>
    </citation>
    <scope>IDENTIFICATION</scope>
    <source>
        <tissue evidence="8">Whole body</tissue>
    </source>
</reference>
<dbReference type="Pfam" id="PF03009">
    <property type="entry name" value="GDPD"/>
    <property type="match status" value="1"/>
</dbReference>
<dbReference type="AlphaFoldDB" id="A0A2S2Q4A7"/>
<dbReference type="GO" id="GO:0046475">
    <property type="term" value="P:glycerophospholipid catabolic process"/>
    <property type="evidence" value="ECO:0007669"/>
    <property type="project" value="TreeGrafter"/>
</dbReference>
<dbReference type="PROSITE" id="PS51704">
    <property type="entry name" value="GP_PDE"/>
    <property type="match status" value="1"/>
</dbReference>
<dbReference type="InterPro" id="IPR057506">
    <property type="entry name" value="C2_GPCPD1"/>
</dbReference>
<feature type="region of interest" description="Disordered" evidence="3">
    <location>
        <begin position="740"/>
        <end position="773"/>
    </location>
</feature>
<dbReference type="EMBL" id="GGMS01003364">
    <property type="protein sequence ID" value="MBY72567.1"/>
    <property type="molecule type" value="Transcribed_RNA"/>
</dbReference>
<feature type="domain" description="CBM20" evidence="4">
    <location>
        <begin position="30"/>
        <end position="159"/>
    </location>
</feature>
<dbReference type="InterPro" id="IPR002044">
    <property type="entry name" value="CBM20"/>
</dbReference>
<dbReference type="SMART" id="SM01065">
    <property type="entry name" value="CBM_2"/>
    <property type="match status" value="1"/>
</dbReference>
<dbReference type="Proteomes" id="UP000694846">
    <property type="component" value="Unplaced"/>
</dbReference>
<dbReference type="GO" id="GO:2001070">
    <property type="term" value="F:starch binding"/>
    <property type="evidence" value="ECO:0007669"/>
    <property type="project" value="InterPro"/>
</dbReference>
<keyword evidence="2" id="KW-0378">Hydrolase</keyword>
<proteinExistence type="inferred from homology"/>
<dbReference type="RefSeq" id="XP_025421641.1">
    <property type="nucleotide sequence ID" value="XM_025565856.1"/>
</dbReference>
<protein>
    <submittedName>
        <fullName evidence="6 8">Glycerophosphocholine phosphodiesterase GPCPD1</fullName>
    </submittedName>
</protein>
<dbReference type="Gene3D" id="3.20.20.190">
    <property type="entry name" value="Phosphatidylinositol (PI) phosphodiesterase"/>
    <property type="match status" value="1"/>
</dbReference>
<dbReference type="PROSITE" id="PS51166">
    <property type="entry name" value="CBM20"/>
    <property type="match status" value="1"/>
</dbReference>
<evidence type="ECO:0000313" key="7">
    <source>
        <dbReference type="Proteomes" id="UP000694846"/>
    </source>
</evidence>
<organism evidence="6">
    <name type="scientific">Sipha flava</name>
    <name type="common">yellow sugarcane aphid</name>
    <dbReference type="NCBI Taxonomy" id="143950"/>
    <lineage>
        <taxon>Eukaryota</taxon>
        <taxon>Metazoa</taxon>
        <taxon>Ecdysozoa</taxon>
        <taxon>Arthropoda</taxon>
        <taxon>Hexapoda</taxon>
        <taxon>Insecta</taxon>
        <taxon>Pterygota</taxon>
        <taxon>Neoptera</taxon>
        <taxon>Paraneoptera</taxon>
        <taxon>Hemiptera</taxon>
        <taxon>Sternorrhyncha</taxon>
        <taxon>Aphidomorpha</taxon>
        <taxon>Aphidoidea</taxon>
        <taxon>Aphididae</taxon>
        <taxon>Sipha</taxon>
    </lineage>
</organism>
<dbReference type="FunFam" id="3.20.20.190:FF:000032">
    <property type="entry name" value="Glycerophosphoryl diester phosphodiesterase, putative"/>
    <property type="match status" value="1"/>
</dbReference>
<dbReference type="InterPro" id="IPR017946">
    <property type="entry name" value="PLC-like_Pdiesterase_TIM-brl"/>
</dbReference>
<reference evidence="6" key="1">
    <citation type="submission" date="2018-04" db="EMBL/GenBank/DDBJ databases">
        <title>Transcriptome assembly of Sipha flava.</title>
        <authorList>
            <person name="Scully E.D."/>
            <person name="Geib S.M."/>
            <person name="Palmer N.A."/>
            <person name="Koch K."/>
            <person name="Bradshaw J."/>
            <person name="Heng-Moss T."/>
            <person name="Sarath G."/>
        </authorList>
    </citation>
    <scope>NUCLEOTIDE SEQUENCE</scope>
</reference>
<gene>
    <name evidence="6" type="primary">GPCPD1</name>
    <name evidence="8" type="synonym">LOC112691536</name>
    <name evidence="6" type="ORF">g.95338</name>
</gene>
<evidence type="ECO:0000259" key="5">
    <source>
        <dbReference type="PROSITE" id="PS51704"/>
    </source>
</evidence>
<dbReference type="PANTHER" id="PTHR22958">
    <property type="entry name" value="GLYCEROPHOSPHORYL DIESTER PHOSPHODIESTERASE"/>
    <property type="match status" value="1"/>
</dbReference>
<evidence type="ECO:0000256" key="1">
    <source>
        <dbReference type="ARBA" id="ARBA00007277"/>
    </source>
</evidence>
<dbReference type="InterPro" id="IPR051578">
    <property type="entry name" value="GDPD"/>
</dbReference>
<dbReference type="Pfam" id="PF25329">
    <property type="entry name" value="C2_GDE1"/>
    <property type="match status" value="1"/>
</dbReference>
<dbReference type="Pfam" id="PF00686">
    <property type="entry name" value="CBM_20"/>
    <property type="match status" value="1"/>
</dbReference>
<dbReference type="InterPro" id="IPR013784">
    <property type="entry name" value="Carb-bd-like_fold"/>
</dbReference>
<dbReference type="PANTHER" id="PTHR22958:SF1">
    <property type="entry name" value="GLYCEROPHOSPHOCHOLINE PHOSPHODIESTERASE GPCPD1"/>
    <property type="match status" value="1"/>
</dbReference>
<dbReference type="SUPFAM" id="SSF49452">
    <property type="entry name" value="Starch-binding domain-like"/>
    <property type="match status" value="1"/>
</dbReference>
<feature type="domain" description="GP-PDE" evidence="5">
    <location>
        <begin position="365"/>
        <end position="664"/>
    </location>
</feature>
<feature type="compositionally biased region" description="Polar residues" evidence="3">
    <location>
        <begin position="762"/>
        <end position="773"/>
    </location>
</feature>
<dbReference type="OrthoDB" id="1058301at2759"/>
<dbReference type="Gene3D" id="2.60.40.10">
    <property type="entry name" value="Immunoglobulins"/>
    <property type="match status" value="1"/>
</dbReference>
<evidence type="ECO:0000313" key="6">
    <source>
        <dbReference type="EMBL" id="MBY72567.1"/>
    </source>
</evidence>
<keyword evidence="7" id="KW-1185">Reference proteome</keyword>
<evidence type="ECO:0000259" key="4">
    <source>
        <dbReference type="PROSITE" id="PS51166"/>
    </source>
</evidence>
<dbReference type="InterPro" id="IPR030395">
    <property type="entry name" value="GP_PDE_dom"/>
</dbReference>
<dbReference type="GO" id="GO:0047389">
    <property type="term" value="F:glycerophosphocholine phosphodiesterase activity"/>
    <property type="evidence" value="ECO:0007669"/>
    <property type="project" value="TreeGrafter"/>
</dbReference>
<evidence type="ECO:0000256" key="2">
    <source>
        <dbReference type="ARBA" id="ARBA00022801"/>
    </source>
</evidence>
<name>A0A2S2Q4A7_9HEMI</name>
<accession>A0A2S2Q4A7</accession>
<evidence type="ECO:0000313" key="8">
    <source>
        <dbReference type="RefSeq" id="XP_025421641.1"/>
    </source>
</evidence>
<comment type="similarity">
    <text evidence="1">Belongs to the glycerophosphoryl diester phosphodiesterase family.</text>
</comment>
<sequence>MQMWFEQDNLSIINLKQVKHFHKKIKYFKVRHKMSFLKTFNVEAETTEGQCICVTGNCKALGNWEVNSAVILSNSHVTRIRNNKTYHVWCASINLPSDREIVYRYFNAYVFKSDEDYGHKRHMFVNSWESHYEPRVVKSIDESKMSSSDNKSQCDIYGLSLSDKQQISKGFLTTESAIQFKLYDNPIEFWNSKLHNNKDKISVKMTPIRLSKQSQHSGDTSDFSIDELSSQGFDDVEKHSGWPFVECVSIPDDKCYQLQNQFGILIKKNTFHIIQTKIFNIDQFGYLFDIYLHKGTSEEPPYHVGFTHILPSSMKYSDGIIMSPITSVRHKPIGELKIEYLIIKPAKDIHCNFDKIPDWDSPYIPLDIGHRGSGSTFRHLVSDCSHVRENTIASLNKAATNGADFVECDVQLTKDLVPIIYHDFEVSMAIKSKTDICNETIEMIQIPLKSFYYAQLQKLKIYHNKEPYSLSEDHFLNDPRSEYQPFPKLERVFKDLHINTGINIELKWTMKLQDGTFELDNPFDMNLFVDTILRTVFEFAESRSIVFSCFHPDVCTMLKMKQSRYPVLFLTQGVTSRYPPLADPRCHTIQNAVHHSTCHGFLGVNVHSEDLLRDHTQIDLVKNAGLALFCWGEDNNSKEVLKKFKELGVNAVIYDKLDRNYLMNKKESCITKRPGIYFVARNHCEQDKILLSKEESLNEDTHIRENNDNKEDDKRYFMDVDKAIFQNKCSSTDSLWSEECTSVNTSKSPSRKQKYVNETLETDVQQNISKKSK</sequence>
<dbReference type="InterPro" id="IPR013783">
    <property type="entry name" value="Ig-like_fold"/>
</dbReference>
<evidence type="ECO:0000256" key="3">
    <source>
        <dbReference type="SAM" id="MobiDB-lite"/>
    </source>
</evidence>